<proteinExistence type="predicted"/>
<dbReference type="AlphaFoldDB" id="M8BV14"/>
<feature type="domain" description="F-box/LRR-repeat protein 15/At3g58940/PEG3-like LRR" evidence="1">
    <location>
        <begin position="139"/>
        <end position="322"/>
    </location>
</feature>
<accession>M8BV14</accession>
<protein>
    <recommendedName>
        <fullName evidence="1">F-box/LRR-repeat protein 15/At3g58940/PEG3-like LRR domain-containing protein</fullName>
    </recommendedName>
</protein>
<dbReference type="InterPro" id="IPR055302">
    <property type="entry name" value="F-box_dom-containing"/>
</dbReference>
<name>M8BV14_AEGTA</name>
<sequence length="334" mass="36580">MDLLMDRILRCLPAPPGQIITTTGALPLPAAFESAAYSSGRRVNISALAENIQRQIVSELPMKEAGRTTVLFSSWRYIWRSTPLALDLEANSLTPHGDDGSDDPNAVVSRVSQVIGSHEGPFRSVQLNSKAIVHRTSTLRDWFQDLARKGVQELVFVNHWSLVVFSLPVAAAASYPADVLVEECAGLPSGRTPAVHVPVRAVCDLPYTGGHDIQFPELLKRGLCSAGLCEEDFDRLLAGSPKLENLAFICGRVALTRIDLVSPRLRCVLFWHAFPSHELAMVDMLCLERIILWEENAYSLAPSPTRIGFAPVLRAIGYLNGSTPHCMCSRLGTN</sequence>
<dbReference type="InterPro" id="IPR055411">
    <property type="entry name" value="LRR_FXL15/At3g58940/PEG3-like"/>
</dbReference>
<dbReference type="PANTHER" id="PTHR32141:SF179">
    <property type="entry name" value="F-BOX DOMAIN-CONTAINING PROTEIN"/>
    <property type="match status" value="1"/>
</dbReference>
<evidence type="ECO:0000313" key="2">
    <source>
        <dbReference type="EnsemblPlants" id="EMT25774"/>
    </source>
</evidence>
<dbReference type="PANTHER" id="PTHR32141">
    <property type="match status" value="1"/>
</dbReference>
<dbReference type="Pfam" id="PF24758">
    <property type="entry name" value="LRR_At5g56370"/>
    <property type="match status" value="1"/>
</dbReference>
<organism evidence="2">
    <name type="scientific">Aegilops tauschii</name>
    <name type="common">Tausch's goatgrass</name>
    <name type="synonym">Aegilops squarrosa</name>
    <dbReference type="NCBI Taxonomy" id="37682"/>
    <lineage>
        <taxon>Eukaryota</taxon>
        <taxon>Viridiplantae</taxon>
        <taxon>Streptophyta</taxon>
        <taxon>Embryophyta</taxon>
        <taxon>Tracheophyta</taxon>
        <taxon>Spermatophyta</taxon>
        <taxon>Magnoliopsida</taxon>
        <taxon>Liliopsida</taxon>
        <taxon>Poales</taxon>
        <taxon>Poaceae</taxon>
        <taxon>BOP clade</taxon>
        <taxon>Pooideae</taxon>
        <taxon>Triticodae</taxon>
        <taxon>Triticeae</taxon>
        <taxon>Triticinae</taxon>
        <taxon>Aegilops</taxon>
    </lineage>
</organism>
<dbReference type="EnsemblPlants" id="EMT25774">
    <property type="protein sequence ID" value="EMT25774"/>
    <property type="gene ID" value="F775_20786"/>
</dbReference>
<reference evidence="2" key="1">
    <citation type="submission" date="2015-06" db="UniProtKB">
        <authorList>
            <consortium name="EnsemblPlants"/>
        </authorList>
    </citation>
    <scope>IDENTIFICATION</scope>
</reference>
<evidence type="ECO:0000259" key="1">
    <source>
        <dbReference type="Pfam" id="PF24758"/>
    </source>
</evidence>